<dbReference type="CDD" id="cd02440">
    <property type="entry name" value="AdoMet_MTases"/>
    <property type="match status" value="1"/>
</dbReference>
<dbReference type="GO" id="GO:0008168">
    <property type="term" value="F:methyltransferase activity"/>
    <property type="evidence" value="ECO:0007669"/>
    <property type="project" value="UniProtKB-KW"/>
</dbReference>
<protein>
    <submittedName>
        <fullName evidence="2">SAM-dependent methyltransferase</fullName>
    </submittedName>
</protein>
<keyword evidence="1" id="KW-0808">Transferase</keyword>
<keyword evidence="2" id="KW-0489">Methyltransferase</keyword>
<proteinExistence type="predicted"/>
<dbReference type="InterPro" id="IPR029063">
    <property type="entry name" value="SAM-dependent_MTases_sf"/>
</dbReference>
<comment type="caution">
    <text evidence="2">The sequence shown here is derived from an EMBL/GenBank/DDBJ whole genome shotgun (WGS) entry which is preliminary data.</text>
</comment>
<accession>A0ABT9Q6N9</accession>
<evidence type="ECO:0000313" key="3">
    <source>
        <dbReference type="Proteomes" id="UP001225356"/>
    </source>
</evidence>
<organism evidence="2 3">
    <name type="scientific">Streptosporangium lutulentum</name>
    <dbReference type="NCBI Taxonomy" id="1461250"/>
    <lineage>
        <taxon>Bacteria</taxon>
        <taxon>Bacillati</taxon>
        <taxon>Actinomycetota</taxon>
        <taxon>Actinomycetes</taxon>
        <taxon>Streptosporangiales</taxon>
        <taxon>Streptosporangiaceae</taxon>
        <taxon>Streptosporangium</taxon>
    </lineage>
</organism>
<reference evidence="2 3" key="1">
    <citation type="submission" date="2023-07" db="EMBL/GenBank/DDBJ databases">
        <title>Sequencing the genomes of 1000 actinobacteria strains.</title>
        <authorList>
            <person name="Klenk H.-P."/>
        </authorList>
    </citation>
    <scope>NUCLEOTIDE SEQUENCE [LARGE SCALE GENOMIC DNA]</scope>
    <source>
        <strain evidence="2 3">DSM 46740</strain>
    </source>
</reference>
<keyword evidence="3" id="KW-1185">Reference proteome</keyword>
<dbReference type="Gene3D" id="3.40.50.150">
    <property type="entry name" value="Vaccinia Virus protein VP39"/>
    <property type="match status" value="1"/>
</dbReference>
<gene>
    <name evidence="2" type="ORF">J2853_001271</name>
</gene>
<evidence type="ECO:0000313" key="2">
    <source>
        <dbReference type="EMBL" id="MDP9842060.1"/>
    </source>
</evidence>
<dbReference type="Proteomes" id="UP001225356">
    <property type="component" value="Unassembled WGS sequence"/>
</dbReference>
<dbReference type="RefSeq" id="WP_307555895.1">
    <property type="nucleotide sequence ID" value="NZ_JAUSQU010000001.1"/>
</dbReference>
<dbReference type="PANTHER" id="PTHR43861">
    <property type="entry name" value="TRANS-ACONITATE 2-METHYLTRANSFERASE-RELATED"/>
    <property type="match status" value="1"/>
</dbReference>
<name>A0ABT9Q6N9_9ACTN</name>
<evidence type="ECO:0000256" key="1">
    <source>
        <dbReference type="ARBA" id="ARBA00022679"/>
    </source>
</evidence>
<dbReference type="SUPFAM" id="SSF53335">
    <property type="entry name" value="S-adenosyl-L-methionine-dependent methyltransferases"/>
    <property type="match status" value="1"/>
</dbReference>
<dbReference type="EMBL" id="JAUSQU010000001">
    <property type="protein sequence ID" value="MDP9842060.1"/>
    <property type="molecule type" value="Genomic_DNA"/>
</dbReference>
<sequence>MTFDDMRDLPALFAEPRGVAGTAGYGEASDLLADQHESVTFAEVHREVLHPFPARPSRVLDLGAGTGRDAAALSRLGLTVVAVGPTAELRAHGQRLHPATGIEWIDDHLPELTALRRRPERYDLILLTAVWMHLDARERSEAMKHLTGLLAPGGRIVLSLRHGPVPTGRRMFEVSAEEKIHLAATTGLHALHHSEREDPLGRQDVHWTFMALQAR</sequence>
<dbReference type="GO" id="GO:0032259">
    <property type="term" value="P:methylation"/>
    <property type="evidence" value="ECO:0007669"/>
    <property type="project" value="UniProtKB-KW"/>
</dbReference>
<dbReference type="PANTHER" id="PTHR43861:SF3">
    <property type="entry name" value="PUTATIVE (AFU_ORTHOLOGUE AFUA_2G14390)-RELATED"/>
    <property type="match status" value="1"/>
</dbReference>
<dbReference type="Pfam" id="PF13489">
    <property type="entry name" value="Methyltransf_23"/>
    <property type="match status" value="1"/>
</dbReference>